<name>A0A928VSB5_9CYAN</name>
<evidence type="ECO:0000256" key="3">
    <source>
        <dbReference type="ARBA" id="ARBA00012438"/>
    </source>
</evidence>
<evidence type="ECO:0000256" key="11">
    <source>
        <dbReference type="SAM" id="Phobius"/>
    </source>
</evidence>
<keyword evidence="9 11" id="KW-1133">Transmembrane helix</keyword>
<evidence type="ECO:0000313" key="14">
    <source>
        <dbReference type="Proteomes" id="UP000625316"/>
    </source>
</evidence>
<dbReference type="GO" id="GO:0000155">
    <property type="term" value="F:phosphorelay sensor kinase activity"/>
    <property type="evidence" value="ECO:0007669"/>
    <property type="project" value="TreeGrafter"/>
</dbReference>
<dbReference type="Gene3D" id="6.10.340.10">
    <property type="match status" value="1"/>
</dbReference>
<dbReference type="PANTHER" id="PTHR45528">
    <property type="entry name" value="SENSOR HISTIDINE KINASE CPXA"/>
    <property type="match status" value="1"/>
</dbReference>
<evidence type="ECO:0000256" key="4">
    <source>
        <dbReference type="ARBA" id="ARBA00022475"/>
    </source>
</evidence>
<keyword evidence="10 11" id="KW-0472">Membrane</keyword>
<dbReference type="CDD" id="cd06225">
    <property type="entry name" value="HAMP"/>
    <property type="match status" value="1"/>
</dbReference>
<evidence type="ECO:0000256" key="8">
    <source>
        <dbReference type="ARBA" id="ARBA00022777"/>
    </source>
</evidence>
<dbReference type="RefSeq" id="WP_264326024.1">
    <property type="nucleotide sequence ID" value="NZ_JADEXQ010000055.1"/>
</dbReference>
<comment type="catalytic activity">
    <reaction evidence="1">
        <text>ATP + protein L-histidine = ADP + protein N-phospho-L-histidine.</text>
        <dbReference type="EC" id="2.7.13.3"/>
    </reaction>
</comment>
<dbReference type="InterPro" id="IPR033479">
    <property type="entry name" value="dCache_1"/>
</dbReference>
<keyword evidence="4" id="KW-1003">Cell membrane</keyword>
<keyword evidence="8" id="KW-0418">Kinase</keyword>
<keyword evidence="6" id="KW-0808">Transferase</keyword>
<dbReference type="SMART" id="SM00304">
    <property type="entry name" value="HAMP"/>
    <property type="match status" value="1"/>
</dbReference>
<comment type="subcellular location">
    <subcellularLocation>
        <location evidence="2">Cell membrane</location>
        <topology evidence="2">Multi-pass membrane protein</topology>
    </subcellularLocation>
</comment>
<evidence type="ECO:0000313" key="13">
    <source>
        <dbReference type="EMBL" id="MBE9031194.1"/>
    </source>
</evidence>
<organism evidence="13 14">
    <name type="scientific">Romeriopsis navalis LEGE 11480</name>
    <dbReference type="NCBI Taxonomy" id="2777977"/>
    <lineage>
        <taxon>Bacteria</taxon>
        <taxon>Bacillati</taxon>
        <taxon>Cyanobacteriota</taxon>
        <taxon>Cyanophyceae</taxon>
        <taxon>Leptolyngbyales</taxon>
        <taxon>Leptolyngbyaceae</taxon>
        <taxon>Romeriopsis</taxon>
        <taxon>Romeriopsis navalis</taxon>
    </lineage>
</organism>
<dbReference type="PANTHER" id="PTHR45528:SF10">
    <property type="entry name" value="METHYL-ACCEPTING CHEMOTAXIS PROTEIN"/>
    <property type="match status" value="1"/>
</dbReference>
<dbReference type="InterPro" id="IPR050398">
    <property type="entry name" value="HssS/ArlS-like"/>
</dbReference>
<protein>
    <recommendedName>
        <fullName evidence="3">histidine kinase</fullName>
        <ecNumber evidence="3">2.7.13.3</ecNumber>
    </recommendedName>
</protein>
<comment type="caution">
    <text evidence="13">The sequence shown here is derived from an EMBL/GenBank/DDBJ whole genome shotgun (WGS) entry which is preliminary data.</text>
</comment>
<feature type="transmembrane region" description="Helical" evidence="11">
    <location>
        <begin position="21"/>
        <end position="41"/>
    </location>
</feature>
<evidence type="ECO:0000256" key="10">
    <source>
        <dbReference type="ARBA" id="ARBA00023136"/>
    </source>
</evidence>
<evidence type="ECO:0000256" key="9">
    <source>
        <dbReference type="ARBA" id="ARBA00022989"/>
    </source>
</evidence>
<evidence type="ECO:0000256" key="5">
    <source>
        <dbReference type="ARBA" id="ARBA00022553"/>
    </source>
</evidence>
<dbReference type="AlphaFoldDB" id="A0A928VSB5"/>
<dbReference type="GO" id="GO:0005886">
    <property type="term" value="C:plasma membrane"/>
    <property type="evidence" value="ECO:0007669"/>
    <property type="project" value="UniProtKB-SubCell"/>
</dbReference>
<dbReference type="Pfam" id="PF00672">
    <property type="entry name" value="HAMP"/>
    <property type="match status" value="1"/>
</dbReference>
<accession>A0A928VSB5</accession>
<gene>
    <name evidence="13" type="ORF">IQ266_15780</name>
</gene>
<evidence type="ECO:0000256" key="6">
    <source>
        <dbReference type="ARBA" id="ARBA00022679"/>
    </source>
</evidence>
<evidence type="ECO:0000256" key="7">
    <source>
        <dbReference type="ARBA" id="ARBA00022692"/>
    </source>
</evidence>
<dbReference type="Proteomes" id="UP000625316">
    <property type="component" value="Unassembled WGS sequence"/>
</dbReference>
<keyword evidence="5" id="KW-0597">Phosphoprotein</keyword>
<dbReference type="SUPFAM" id="SSF158472">
    <property type="entry name" value="HAMP domain-like"/>
    <property type="match status" value="1"/>
</dbReference>
<dbReference type="EC" id="2.7.13.3" evidence="3"/>
<evidence type="ECO:0000256" key="2">
    <source>
        <dbReference type="ARBA" id="ARBA00004651"/>
    </source>
</evidence>
<dbReference type="Gene3D" id="3.30.450.20">
    <property type="entry name" value="PAS domain"/>
    <property type="match status" value="1"/>
</dbReference>
<sequence length="561" mass="62795">MTTASSQAAAPKRTISLQAALVLPFLLAIFGAVGMTGYLAIRNGQQTVDDMALRLEQSTSKRIEQRLDNYLPLLPKLTKINLDAAQSGNLQLANLTQMGRVFCSQMQNFEIGYAAFANPQGDFIGVERLATGKLLINEQSTRTNGKLAVYPATANCDRGPLQVTKDGYDFRQESWYNETRQAKTPLWSSIYNWEDKPEILSVSFNHPLYDAEKRFQGVISSDFILTQLSGFLRDLEVSQSSRVFLIERSGNLIASSADETPYKLLNKTAKRLPVEESRDAVIRGAAAYLRGKFENFTQIDQAQSLQTRIQGQMHYLHVSPWRDEQGLDWLIVMAVPESDFLGTVQANTRQTIFLCLIALIVSTGIGLWTSRGILRPIRSISQASDALAHGQSEVAVPESNITELNRVAQSFNDMAQRLSRAMLKLQTDNQTLGDQVEEKSLALAEAVQRIRHKQGNSAQKQREQRVKLMNLSMQIGYPVTSMQGELGSAHASLRGVLEELLDYREQVKTLPLELRQEISSVDLDLLIADLQKRIIMLEQGSHRIDDLSSNLNQYIQQMQEG</sequence>
<dbReference type="InterPro" id="IPR003660">
    <property type="entry name" value="HAMP_dom"/>
</dbReference>
<dbReference type="PROSITE" id="PS50885">
    <property type="entry name" value="HAMP"/>
    <property type="match status" value="1"/>
</dbReference>
<keyword evidence="14" id="KW-1185">Reference proteome</keyword>
<dbReference type="Pfam" id="PF02743">
    <property type="entry name" value="dCache_1"/>
    <property type="match status" value="1"/>
</dbReference>
<proteinExistence type="predicted"/>
<dbReference type="EMBL" id="JADEXQ010000055">
    <property type="protein sequence ID" value="MBE9031194.1"/>
    <property type="molecule type" value="Genomic_DNA"/>
</dbReference>
<evidence type="ECO:0000259" key="12">
    <source>
        <dbReference type="PROSITE" id="PS50885"/>
    </source>
</evidence>
<feature type="domain" description="HAMP" evidence="12">
    <location>
        <begin position="371"/>
        <end position="423"/>
    </location>
</feature>
<keyword evidence="7 11" id="KW-0812">Transmembrane</keyword>
<reference evidence="13" key="1">
    <citation type="submission" date="2020-10" db="EMBL/GenBank/DDBJ databases">
        <authorList>
            <person name="Castelo-Branco R."/>
            <person name="Eusebio N."/>
            <person name="Adriana R."/>
            <person name="Vieira A."/>
            <person name="Brugerolle De Fraissinette N."/>
            <person name="Rezende De Castro R."/>
            <person name="Schneider M.P."/>
            <person name="Vasconcelos V."/>
            <person name="Leao P.N."/>
        </authorList>
    </citation>
    <scope>NUCLEOTIDE SEQUENCE</scope>
    <source>
        <strain evidence="13">LEGE 11480</strain>
    </source>
</reference>
<evidence type="ECO:0000256" key="1">
    <source>
        <dbReference type="ARBA" id="ARBA00000085"/>
    </source>
</evidence>